<dbReference type="PANTHER" id="PTHR31943:SF14">
    <property type="entry name" value="INTERFERON LAMBDA-1"/>
    <property type="match status" value="1"/>
</dbReference>
<dbReference type="EMBL" id="VCEB01000002">
    <property type="protein sequence ID" value="KAB0384081.1"/>
    <property type="molecule type" value="Genomic_DNA"/>
</dbReference>
<sequence length="125" mass="13541">MSKPTVAGMGCPGGRFPSLQGCLEESLSLKNGSCSSRPFPGPPDLRQLQLVLMLQVLGAVAHSSLVVVLDQPLRVRVLALPRAGLPPRGRLHPWRHLQETASVPFNPFHLLIRDLRGVANGDLRV</sequence>
<protein>
    <submittedName>
        <fullName evidence="7">Uncharacterized protein</fullName>
    </submittedName>
</protein>
<dbReference type="Proteomes" id="UP000326062">
    <property type="component" value="Chromosome 2"/>
</dbReference>
<gene>
    <name evidence="7" type="ORF">FD755_005998</name>
</gene>
<dbReference type="GO" id="GO:0051607">
    <property type="term" value="P:defense response to virus"/>
    <property type="evidence" value="ECO:0007669"/>
    <property type="project" value="UniProtKB-KW"/>
</dbReference>
<evidence type="ECO:0000313" key="7">
    <source>
        <dbReference type="EMBL" id="KAB0384081.1"/>
    </source>
</evidence>
<dbReference type="GO" id="GO:0007259">
    <property type="term" value="P:cell surface receptor signaling pathway via JAK-STAT"/>
    <property type="evidence" value="ECO:0007669"/>
    <property type="project" value="InterPro"/>
</dbReference>
<dbReference type="Gene3D" id="1.20.1250.60">
    <property type="entry name" value="Interferon lambda"/>
    <property type="match status" value="1"/>
</dbReference>
<reference evidence="7 8" key="1">
    <citation type="submission" date="2019-06" db="EMBL/GenBank/DDBJ databases">
        <title>Discovery of a novel chromosome fission-fusion reversal in muntjac.</title>
        <authorList>
            <person name="Mudd A.B."/>
            <person name="Bredeson J.V."/>
            <person name="Baum R."/>
            <person name="Hockemeyer D."/>
            <person name="Rokhsar D.S."/>
        </authorList>
    </citation>
    <scope>NUCLEOTIDE SEQUENCE [LARGE SCALE GENOMIC DNA]</scope>
    <source>
        <strain evidence="7">UCam_UCB_Mr</strain>
        <tissue evidence="7">Fibroblast cell line</tissue>
    </source>
</reference>
<keyword evidence="6" id="KW-0051">Antiviral defense</keyword>
<dbReference type="InterPro" id="IPR029177">
    <property type="entry name" value="INF_lambda"/>
</dbReference>
<dbReference type="InterPro" id="IPR038326">
    <property type="entry name" value="IFN-lambda_sf"/>
</dbReference>
<evidence type="ECO:0000256" key="4">
    <source>
        <dbReference type="ARBA" id="ARBA00022525"/>
    </source>
</evidence>
<organism evidence="7 8">
    <name type="scientific">Muntiacus reevesi</name>
    <name type="common">Reeves' muntjac</name>
    <name type="synonym">Cervus reevesi</name>
    <dbReference type="NCBI Taxonomy" id="9886"/>
    <lineage>
        <taxon>Eukaryota</taxon>
        <taxon>Metazoa</taxon>
        <taxon>Chordata</taxon>
        <taxon>Craniata</taxon>
        <taxon>Vertebrata</taxon>
        <taxon>Euteleostomi</taxon>
        <taxon>Mammalia</taxon>
        <taxon>Eutheria</taxon>
        <taxon>Laurasiatheria</taxon>
        <taxon>Artiodactyla</taxon>
        <taxon>Ruminantia</taxon>
        <taxon>Pecora</taxon>
        <taxon>Cervidae</taxon>
        <taxon>Muntiacinae</taxon>
        <taxon>Muntiacus</taxon>
    </lineage>
</organism>
<evidence type="ECO:0000256" key="3">
    <source>
        <dbReference type="ARBA" id="ARBA00022514"/>
    </source>
</evidence>
<proteinExistence type="inferred from homology"/>
<evidence type="ECO:0000313" key="8">
    <source>
        <dbReference type="Proteomes" id="UP000326062"/>
    </source>
</evidence>
<dbReference type="PANTHER" id="PTHR31943">
    <property type="entry name" value="INTERLEUKIN-28 AND 29"/>
    <property type="match status" value="1"/>
</dbReference>
<dbReference type="GO" id="GO:0005125">
    <property type="term" value="F:cytokine activity"/>
    <property type="evidence" value="ECO:0007669"/>
    <property type="project" value="UniProtKB-KW"/>
</dbReference>
<keyword evidence="3" id="KW-0202">Cytokine</keyword>
<dbReference type="GO" id="GO:0050778">
    <property type="term" value="P:positive regulation of immune response"/>
    <property type="evidence" value="ECO:0007669"/>
    <property type="project" value="InterPro"/>
</dbReference>
<dbReference type="GO" id="GO:0005615">
    <property type="term" value="C:extracellular space"/>
    <property type="evidence" value="ECO:0007669"/>
    <property type="project" value="UniProtKB-KW"/>
</dbReference>
<evidence type="ECO:0000256" key="1">
    <source>
        <dbReference type="ARBA" id="ARBA00004613"/>
    </source>
</evidence>
<keyword evidence="4" id="KW-0964">Secreted</keyword>
<comment type="subcellular location">
    <subcellularLocation>
        <location evidence="1">Secreted</location>
    </subcellularLocation>
</comment>
<keyword evidence="8" id="KW-1185">Reference proteome</keyword>
<dbReference type="Pfam" id="PF15177">
    <property type="entry name" value="IL28A"/>
    <property type="match status" value="1"/>
</dbReference>
<accession>A0A5J5MU73</accession>
<name>A0A5J5MU73_MUNRE</name>
<evidence type="ECO:0000256" key="5">
    <source>
        <dbReference type="ARBA" id="ARBA00022729"/>
    </source>
</evidence>
<dbReference type="GO" id="GO:0045087">
    <property type="term" value="P:innate immune response"/>
    <property type="evidence" value="ECO:0007669"/>
    <property type="project" value="TreeGrafter"/>
</dbReference>
<keyword evidence="5" id="KW-0732">Signal</keyword>
<comment type="caution">
    <text evidence="7">The sequence shown here is derived from an EMBL/GenBank/DDBJ whole genome shotgun (WGS) entry which is preliminary data.</text>
</comment>
<evidence type="ECO:0000256" key="6">
    <source>
        <dbReference type="ARBA" id="ARBA00023118"/>
    </source>
</evidence>
<dbReference type="AlphaFoldDB" id="A0A5J5MU73"/>
<evidence type="ECO:0000256" key="2">
    <source>
        <dbReference type="ARBA" id="ARBA00008717"/>
    </source>
</evidence>
<comment type="similarity">
    <text evidence="2">Belongs to the lambda interferon family.</text>
</comment>